<gene>
    <name evidence="1" type="ORF">Pint_00784</name>
</gene>
<proteinExistence type="predicted"/>
<evidence type="ECO:0000313" key="2">
    <source>
        <dbReference type="Proteomes" id="UP001163603"/>
    </source>
</evidence>
<reference evidence="2" key="1">
    <citation type="journal article" date="2023" name="G3 (Bethesda)">
        <title>Genome assembly and association tests identify interacting loci associated with vigor, precocity, and sex in interspecific pistachio rootstocks.</title>
        <authorList>
            <person name="Palmer W."/>
            <person name="Jacygrad E."/>
            <person name="Sagayaradj S."/>
            <person name="Cavanaugh K."/>
            <person name="Han R."/>
            <person name="Bertier L."/>
            <person name="Beede B."/>
            <person name="Kafkas S."/>
            <person name="Golino D."/>
            <person name="Preece J."/>
            <person name="Michelmore R."/>
        </authorList>
    </citation>
    <scope>NUCLEOTIDE SEQUENCE [LARGE SCALE GENOMIC DNA]</scope>
</reference>
<evidence type="ECO:0000313" key="1">
    <source>
        <dbReference type="EMBL" id="KAJ0052682.1"/>
    </source>
</evidence>
<organism evidence="1 2">
    <name type="scientific">Pistacia integerrima</name>
    <dbReference type="NCBI Taxonomy" id="434235"/>
    <lineage>
        <taxon>Eukaryota</taxon>
        <taxon>Viridiplantae</taxon>
        <taxon>Streptophyta</taxon>
        <taxon>Embryophyta</taxon>
        <taxon>Tracheophyta</taxon>
        <taxon>Spermatophyta</taxon>
        <taxon>Magnoliopsida</taxon>
        <taxon>eudicotyledons</taxon>
        <taxon>Gunneridae</taxon>
        <taxon>Pentapetalae</taxon>
        <taxon>rosids</taxon>
        <taxon>malvids</taxon>
        <taxon>Sapindales</taxon>
        <taxon>Anacardiaceae</taxon>
        <taxon>Pistacia</taxon>
    </lineage>
</organism>
<protein>
    <submittedName>
        <fullName evidence="1">Uncharacterized protein</fullName>
    </submittedName>
</protein>
<name>A0ACC0ZKX4_9ROSI</name>
<comment type="caution">
    <text evidence="1">The sequence shown here is derived from an EMBL/GenBank/DDBJ whole genome shotgun (WGS) entry which is preliminary data.</text>
</comment>
<accession>A0ACC0ZKX4</accession>
<dbReference type="EMBL" id="CM047736">
    <property type="protein sequence ID" value="KAJ0052682.1"/>
    <property type="molecule type" value="Genomic_DNA"/>
</dbReference>
<dbReference type="Proteomes" id="UP001163603">
    <property type="component" value="Chromosome 1"/>
</dbReference>
<sequence>MLLLRMLDRILGLLVSYRVLGFGCSFHGGEKLHNVAPVGKYFMANQDGVSLYPLMALVLDKVCLQSWFHGKDAILEGGMAFNKGEGRNIFEYSYSEPSGFEQFKQLVDVGRGLGVTLNIITSKYPPIKGVNFDFPHVIQLQDAPFYPVGQ</sequence>
<keyword evidence="2" id="KW-1185">Reference proteome</keyword>